<dbReference type="InterPro" id="IPR011195">
    <property type="entry name" value="UCP010256"/>
</dbReference>
<accession>A0A238JCK6</accession>
<dbReference type="PIRSF" id="PIRSF010256">
    <property type="entry name" value="CoxE_vWa"/>
    <property type="match status" value="1"/>
</dbReference>
<evidence type="ECO:0000256" key="2">
    <source>
        <dbReference type="SAM" id="Phobius"/>
    </source>
</evidence>
<dbReference type="Proteomes" id="UP000225972">
    <property type="component" value="Unassembled WGS sequence"/>
</dbReference>
<dbReference type="Gene3D" id="3.40.50.410">
    <property type="entry name" value="von Willebrand factor, type A domain"/>
    <property type="match status" value="1"/>
</dbReference>
<dbReference type="AlphaFoldDB" id="A0A238JCK6"/>
<feature type="compositionally biased region" description="Polar residues" evidence="1">
    <location>
        <begin position="113"/>
        <end position="122"/>
    </location>
</feature>
<evidence type="ECO:0000256" key="1">
    <source>
        <dbReference type="SAM" id="MobiDB-lite"/>
    </source>
</evidence>
<feature type="region of interest" description="Disordered" evidence="1">
    <location>
        <begin position="92"/>
        <end position="137"/>
    </location>
</feature>
<keyword evidence="2" id="KW-0812">Transmembrane</keyword>
<gene>
    <name evidence="4" type="ORF">TRP8649_02056</name>
</gene>
<feature type="domain" description="VWFA" evidence="3">
    <location>
        <begin position="221"/>
        <end position="382"/>
    </location>
</feature>
<dbReference type="RefSeq" id="WP_099244483.1">
    <property type="nucleotide sequence ID" value="NZ_FXXP01000001.1"/>
</dbReference>
<evidence type="ECO:0000259" key="3">
    <source>
        <dbReference type="SMART" id="SM00327"/>
    </source>
</evidence>
<dbReference type="Pfam" id="PF05762">
    <property type="entry name" value="VWA_CoxE"/>
    <property type="match status" value="1"/>
</dbReference>
<dbReference type="InterPro" id="IPR008912">
    <property type="entry name" value="Uncharacterised_CoxE"/>
</dbReference>
<keyword evidence="5" id="KW-1185">Reference proteome</keyword>
<feature type="transmembrane region" description="Helical" evidence="2">
    <location>
        <begin position="224"/>
        <end position="249"/>
    </location>
</feature>
<protein>
    <submittedName>
        <fullName evidence="4">VWA domain containing CoxE-like protein</fullName>
    </submittedName>
</protein>
<dbReference type="FunFam" id="3.40.50.410:FF:000243">
    <property type="entry name" value="VWA domain containing CoxE-like protein"/>
    <property type="match status" value="1"/>
</dbReference>
<dbReference type="PANTHER" id="PTHR39338">
    <property type="entry name" value="BLL5662 PROTEIN-RELATED"/>
    <property type="match status" value="1"/>
</dbReference>
<reference evidence="5" key="1">
    <citation type="submission" date="2017-05" db="EMBL/GenBank/DDBJ databases">
        <authorList>
            <person name="Rodrigo-Torres L."/>
            <person name="Arahal R. D."/>
            <person name="Lucena T."/>
        </authorList>
    </citation>
    <scope>NUCLEOTIDE SEQUENCE [LARGE SCALE GENOMIC DNA]</scope>
    <source>
        <strain evidence="5">CECT 8649</strain>
    </source>
</reference>
<keyword evidence="2" id="KW-0472">Membrane</keyword>
<proteinExistence type="predicted"/>
<evidence type="ECO:0000313" key="5">
    <source>
        <dbReference type="Proteomes" id="UP000225972"/>
    </source>
</evidence>
<sequence>MSRVTKFASRDPGPTARVVGFVAHLRENGLRLGVGEAELALRGLAQTRAVTHQDCRRTLRAICTGCKDEIERFDALFDAYWLDAGRVKQKVIPKPQTPINDSVHSNRDRAEQDAQSGLSGSATAPDDGQGEADGDGTGKLIATMQRQLSRQDLRDLVRPEDIAAAEKVALRLGAALRDQRSRRRIAACKGDRLHFRKTIRRSLATGGEPLHLLRKRRPDRQRKIVALCDVSGSMSLYAQVFLAFLAGLMRADKDADAYLFHTRLVRITEALRDKDTMRAIGRMSMMADGFGGGSKIGPSLQRFADTYAKRFVDGRSVVMILSDGYDTSPPEELSKALQKLKKRGCTIIWLNPLKGWKDYAPIASGMAAALPWLDLFQPANTLADLASLEKELAAL</sequence>
<dbReference type="EMBL" id="FXXP01000001">
    <property type="protein sequence ID" value="SMX27944.1"/>
    <property type="molecule type" value="Genomic_DNA"/>
</dbReference>
<name>A0A238JCK6_9RHOB</name>
<dbReference type="SUPFAM" id="SSF53300">
    <property type="entry name" value="vWA-like"/>
    <property type="match status" value="1"/>
</dbReference>
<dbReference type="PANTHER" id="PTHR39338:SF6">
    <property type="entry name" value="BLL5662 PROTEIN"/>
    <property type="match status" value="1"/>
</dbReference>
<keyword evidence="2" id="KW-1133">Transmembrane helix</keyword>
<evidence type="ECO:0000313" key="4">
    <source>
        <dbReference type="EMBL" id="SMX27944.1"/>
    </source>
</evidence>
<dbReference type="OrthoDB" id="9790469at2"/>
<dbReference type="CDD" id="cd00198">
    <property type="entry name" value="vWFA"/>
    <property type="match status" value="1"/>
</dbReference>
<dbReference type="InterPro" id="IPR036465">
    <property type="entry name" value="vWFA_dom_sf"/>
</dbReference>
<dbReference type="InterPro" id="IPR002035">
    <property type="entry name" value="VWF_A"/>
</dbReference>
<dbReference type="SMART" id="SM00327">
    <property type="entry name" value="VWA"/>
    <property type="match status" value="1"/>
</dbReference>
<organism evidence="4 5">
    <name type="scientific">Pelagimonas phthalicica</name>
    <dbReference type="NCBI Taxonomy" id="1037362"/>
    <lineage>
        <taxon>Bacteria</taxon>
        <taxon>Pseudomonadati</taxon>
        <taxon>Pseudomonadota</taxon>
        <taxon>Alphaproteobacteria</taxon>
        <taxon>Rhodobacterales</taxon>
        <taxon>Roseobacteraceae</taxon>
        <taxon>Pelagimonas</taxon>
    </lineage>
</organism>